<dbReference type="Proteomes" id="UP000706039">
    <property type="component" value="Unassembled WGS sequence"/>
</dbReference>
<dbReference type="RefSeq" id="WP_222987955.1">
    <property type="nucleotide sequence ID" value="NZ_JAINVV010000001.1"/>
</dbReference>
<protein>
    <submittedName>
        <fullName evidence="2">Antibiotic biosynthesis monooxygenase</fullName>
    </submittedName>
</protein>
<proteinExistence type="predicted"/>
<dbReference type="InterPro" id="IPR011008">
    <property type="entry name" value="Dimeric_a/b-barrel"/>
</dbReference>
<dbReference type="InterPro" id="IPR007138">
    <property type="entry name" value="ABM_dom"/>
</dbReference>
<keyword evidence="2" id="KW-0560">Oxidoreductase</keyword>
<dbReference type="Pfam" id="PF03992">
    <property type="entry name" value="ABM"/>
    <property type="match status" value="1"/>
</dbReference>
<dbReference type="SUPFAM" id="SSF54909">
    <property type="entry name" value="Dimeric alpha+beta barrel"/>
    <property type="match status" value="1"/>
</dbReference>
<evidence type="ECO:0000313" key="2">
    <source>
        <dbReference type="EMBL" id="MBY8820849.1"/>
    </source>
</evidence>
<dbReference type="Gene3D" id="3.30.70.100">
    <property type="match status" value="1"/>
</dbReference>
<dbReference type="EMBL" id="JAINVV010000001">
    <property type="protein sequence ID" value="MBY8820849.1"/>
    <property type="molecule type" value="Genomic_DNA"/>
</dbReference>
<evidence type="ECO:0000313" key="3">
    <source>
        <dbReference type="Proteomes" id="UP000706039"/>
    </source>
</evidence>
<organism evidence="2 3">
    <name type="scientific">Sphingomonas colocasiae</name>
    <dbReference type="NCBI Taxonomy" id="1848973"/>
    <lineage>
        <taxon>Bacteria</taxon>
        <taxon>Pseudomonadati</taxon>
        <taxon>Pseudomonadota</taxon>
        <taxon>Alphaproteobacteria</taxon>
        <taxon>Sphingomonadales</taxon>
        <taxon>Sphingomonadaceae</taxon>
        <taxon>Sphingomonas</taxon>
    </lineage>
</organism>
<evidence type="ECO:0000259" key="1">
    <source>
        <dbReference type="Pfam" id="PF03992"/>
    </source>
</evidence>
<gene>
    <name evidence="2" type="ORF">K7G82_01015</name>
</gene>
<sequence length="97" mass="10643">MTIARHYIMHAAEGHDATLETALAALADAVRAVPGSEGVELLRDLGNERRFIFIEKWESVEAHKGARDHLPRDAFDPVGAVLDGPPDGAYFDYLKTV</sequence>
<reference evidence="2 3" key="1">
    <citation type="submission" date="2021-08" db="EMBL/GenBank/DDBJ databases">
        <authorList>
            <person name="Tuo L."/>
        </authorList>
    </citation>
    <scope>NUCLEOTIDE SEQUENCE [LARGE SCALE GENOMIC DNA]</scope>
    <source>
        <strain evidence="2 3">JCM 31229</strain>
    </source>
</reference>
<feature type="domain" description="ABM" evidence="1">
    <location>
        <begin position="9"/>
        <end position="68"/>
    </location>
</feature>
<name>A0ABS7PIR5_9SPHN</name>
<dbReference type="GO" id="GO:0004497">
    <property type="term" value="F:monooxygenase activity"/>
    <property type="evidence" value="ECO:0007669"/>
    <property type="project" value="UniProtKB-KW"/>
</dbReference>
<accession>A0ABS7PIR5</accession>
<keyword evidence="3" id="KW-1185">Reference proteome</keyword>
<comment type="caution">
    <text evidence="2">The sequence shown here is derived from an EMBL/GenBank/DDBJ whole genome shotgun (WGS) entry which is preliminary data.</text>
</comment>
<keyword evidence="2" id="KW-0503">Monooxygenase</keyword>